<dbReference type="Proteomes" id="UP000596661">
    <property type="component" value="Chromosome 1"/>
</dbReference>
<dbReference type="AlphaFoldDB" id="A0A803NQ98"/>
<keyword evidence="2" id="KW-1185">Reference proteome</keyword>
<dbReference type="EMBL" id="UZAU01000018">
    <property type="status" value="NOT_ANNOTATED_CDS"/>
    <property type="molecule type" value="Genomic_DNA"/>
</dbReference>
<accession>A0A803NQ98</accession>
<name>A0A803NQ98_CANSA</name>
<evidence type="ECO:0000313" key="1">
    <source>
        <dbReference type="EnsemblPlants" id="cds.evm.model.01.678"/>
    </source>
</evidence>
<proteinExistence type="predicted"/>
<dbReference type="EnsemblPlants" id="evm.model.01.678">
    <property type="protein sequence ID" value="cds.evm.model.01.678"/>
    <property type="gene ID" value="evm.TU.01.678"/>
</dbReference>
<organism evidence="1 2">
    <name type="scientific">Cannabis sativa</name>
    <name type="common">Hemp</name>
    <name type="synonym">Marijuana</name>
    <dbReference type="NCBI Taxonomy" id="3483"/>
    <lineage>
        <taxon>Eukaryota</taxon>
        <taxon>Viridiplantae</taxon>
        <taxon>Streptophyta</taxon>
        <taxon>Embryophyta</taxon>
        <taxon>Tracheophyta</taxon>
        <taxon>Spermatophyta</taxon>
        <taxon>Magnoliopsida</taxon>
        <taxon>eudicotyledons</taxon>
        <taxon>Gunneridae</taxon>
        <taxon>Pentapetalae</taxon>
        <taxon>rosids</taxon>
        <taxon>fabids</taxon>
        <taxon>Rosales</taxon>
        <taxon>Cannabaceae</taxon>
        <taxon>Cannabis</taxon>
    </lineage>
</organism>
<reference evidence="1" key="1">
    <citation type="submission" date="2018-11" db="EMBL/GenBank/DDBJ databases">
        <authorList>
            <person name="Grassa J C."/>
        </authorList>
    </citation>
    <scope>NUCLEOTIDE SEQUENCE [LARGE SCALE GENOMIC DNA]</scope>
</reference>
<protein>
    <submittedName>
        <fullName evidence="1">Uncharacterized protein</fullName>
    </submittedName>
</protein>
<dbReference type="Gramene" id="evm.model.01.678">
    <property type="protein sequence ID" value="cds.evm.model.01.678"/>
    <property type="gene ID" value="evm.TU.01.678"/>
</dbReference>
<sequence>MLAKQAWRIFKYPNSLLSLTLKARYFPNSSTLEIALDPRKLGSPQNNVFYQHNVISPNENFDWCSSFLLKYLDAQHFRSYHNITDIESSSTLVPPLNGCLQIYTDAVLDSERKRYRLRIVVLNDSNQIKEGIVKPVIGNVSSCYRRSKGNPPYCAMGSNG</sequence>
<evidence type="ECO:0000313" key="2">
    <source>
        <dbReference type="Proteomes" id="UP000596661"/>
    </source>
</evidence>
<reference evidence="1" key="2">
    <citation type="submission" date="2021-03" db="UniProtKB">
        <authorList>
            <consortium name="EnsemblPlants"/>
        </authorList>
    </citation>
    <scope>IDENTIFICATION</scope>
</reference>